<organism evidence="1">
    <name type="scientific">Bacillus phage SDFMU_Pbc</name>
    <dbReference type="NCBI Taxonomy" id="3076135"/>
    <lineage>
        <taxon>Viruses</taxon>
        <taxon>Duplodnaviria</taxon>
        <taxon>Heunggongvirae</taxon>
        <taxon>Uroviricota</taxon>
        <taxon>Caudoviricetes</taxon>
        <taxon>Herelleviridae</taxon>
        <taxon>Bastillevirinae</taxon>
        <taxon>Agatevirus</taxon>
        <taxon>Agatevirus agate</taxon>
    </lineage>
</organism>
<evidence type="ECO:0000313" key="1">
    <source>
        <dbReference type="EMBL" id="WNO29857.1"/>
    </source>
</evidence>
<accession>A0AA96KRE8</accession>
<dbReference type="EMBL" id="OQ884030">
    <property type="protein sequence ID" value="WNO29857.1"/>
    <property type="molecule type" value="Genomic_DNA"/>
</dbReference>
<name>A0AA96KRE8_9CAUD</name>
<protein>
    <submittedName>
        <fullName evidence="1">Uncharacterized protein</fullName>
    </submittedName>
</protein>
<reference evidence="1" key="1">
    <citation type="submission" date="2023-04" db="EMBL/GenBank/DDBJ databases">
        <authorList>
            <person name="Zhang X."/>
        </authorList>
    </citation>
    <scope>NUCLEOTIDE SEQUENCE</scope>
</reference>
<proteinExistence type="predicted"/>
<sequence>MRKPRRRAILKARGFVRSSNQLKEVIYRNPDSRVWIHGMSSNRQWEKLFRYFARRNKLSVKHRYSKRKRTTTTYFSEEFREMCRIRVDHGLLDQSDETGKKVIDIQNSRNI</sequence>